<sequence>MSSSDDGNVTECESELEWAPPYNPHKNLFVRGKSTFPQPSAFSLKKQRQFRKHKATHLHLVSQEWLSTKQAQELEDHFKFYRKKGAYSRDEIKIMKAELQAFIQKTGSKEEQLYDQLHKRKTAPLDLIIPVAEKLIWRDRTSVQRKLEKLCKHMSMPYLLNKIFHDKQTDPLRWDHGQDKTLVEVMTKPENKLKDGEKHSLKKWREITAQCKSSYPAKSVRQRW</sequence>
<proteinExistence type="predicted"/>
<organism evidence="1 2">
    <name type="scientific">Puccinia sorghi</name>
    <dbReference type="NCBI Taxonomy" id="27349"/>
    <lineage>
        <taxon>Eukaryota</taxon>
        <taxon>Fungi</taxon>
        <taxon>Dikarya</taxon>
        <taxon>Basidiomycota</taxon>
        <taxon>Pucciniomycotina</taxon>
        <taxon>Pucciniomycetes</taxon>
        <taxon>Pucciniales</taxon>
        <taxon>Pucciniaceae</taxon>
        <taxon>Puccinia</taxon>
    </lineage>
</organism>
<dbReference type="EMBL" id="LAVV01007543">
    <property type="protein sequence ID" value="KNZ55604.1"/>
    <property type="molecule type" value="Genomic_DNA"/>
</dbReference>
<gene>
    <name evidence="1" type="ORF">VP01_2637g4</name>
</gene>
<comment type="caution">
    <text evidence="1">The sequence shown here is derived from an EMBL/GenBank/DDBJ whole genome shotgun (WGS) entry which is preliminary data.</text>
</comment>
<accession>A0A0L6V4E0</accession>
<evidence type="ECO:0000313" key="1">
    <source>
        <dbReference type="EMBL" id="KNZ55604.1"/>
    </source>
</evidence>
<keyword evidence="2" id="KW-1185">Reference proteome</keyword>
<dbReference type="OrthoDB" id="2143914at2759"/>
<dbReference type="VEuPathDB" id="FungiDB:VP01_2637g4"/>
<dbReference type="Proteomes" id="UP000037035">
    <property type="component" value="Unassembled WGS sequence"/>
</dbReference>
<protein>
    <submittedName>
        <fullName evidence="1">Uncharacterized protein</fullName>
    </submittedName>
</protein>
<dbReference type="AlphaFoldDB" id="A0A0L6V4E0"/>
<evidence type="ECO:0000313" key="2">
    <source>
        <dbReference type="Proteomes" id="UP000037035"/>
    </source>
</evidence>
<reference evidence="1 2" key="1">
    <citation type="submission" date="2015-08" db="EMBL/GenBank/DDBJ databases">
        <title>Next Generation Sequencing and Analysis of the Genome of Puccinia sorghi L Schw, the Causal Agent of Maize Common Rust.</title>
        <authorList>
            <person name="Rochi L."/>
            <person name="Burguener G."/>
            <person name="Darino M."/>
            <person name="Turjanski A."/>
            <person name="Kreff E."/>
            <person name="Dieguez M.J."/>
            <person name="Sacco F."/>
        </authorList>
    </citation>
    <scope>NUCLEOTIDE SEQUENCE [LARGE SCALE GENOMIC DNA]</scope>
    <source>
        <strain evidence="1 2">RO10H11247</strain>
    </source>
</reference>
<name>A0A0L6V4E0_9BASI</name>